<evidence type="ECO:0000313" key="3">
    <source>
        <dbReference type="Proteomes" id="UP001204000"/>
    </source>
</evidence>
<gene>
    <name evidence="2" type="ORF">M5J20_01920</name>
</gene>
<dbReference type="Pfam" id="PF12277">
    <property type="entry name" value="DUF3618"/>
    <property type="match status" value="1"/>
</dbReference>
<keyword evidence="1" id="KW-1133">Transmembrane helix</keyword>
<dbReference type="Proteomes" id="UP001204000">
    <property type="component" value="Unassembled WGS sequence"/>
</dbReference>
<name>A0ABT1G1P7_9CORY</name>
<sequence length="91" mass="10356">MARDIHDIERDLERTRTQLASTLDELADRTNPSNLADNAKEQAIDWLQDETVQKVLGGIAVGIAALVGIKFYNGRKRKNELKELQRLLARR</sequence>
<evidence type="ECO:0000256" key="1">
    <source>
        <dbReference type="SAM" id="Phobius"/>
    </source>
</evidence>
<dbReference type="EMBL" id="JAMFTQ010000001">
    <property type="protein sequence ID" value="MCP1386953.1"/>
    <property type="molecule type" value="Genomic_DNA"/>
</dbReference>
<protein>
    <submittedName>
        <fullName evidence="2">DUF3618 domain-containing protein</fullName>
    </submittedName>
</protein>
<evidence type="ECO:0000313" key="2">
    <source>
        <dbReference type="EMBL" id="MCP1386953.1"/>
    </source>
</evidence>
<keyword evidence="1" id="KW-0472">Membrane</keyword>
<keyword evidence="3" id="KW-1185">Reference proteome</keyword>
<reference evidence="2" key="1">
    <citation type="submission" date="2022-05" db="EMBL/GenBank/DDBJ databases">
        <title>Corynebacterium sp. TA-R-1 sp. nov., isolated from human feces.</title>
        <authorList>
            <person name="Shamsuzzaman M."/>
            <person name="Dahal R.H."/>
        </authorList>
    </citation>
    <scope>NUCLEOTIDE SEQUENCE</scope>
    <source>
        <strain evidence="2">TA-R-1</strain>
    </source>
</reference>
<feature type="transmembrane region" description="Helical" evidence="1">
    <location>
        <begin position="55"/>
        <end position="72"/>
    </location>
</feature>
<keyword evidence="1" id="KW-0812">Transmembrane</keyword>
<dbReference type="InterPro" id="IPR022062">
    <property type="entry name" value="DUF3618"/>
</dbReference>
<proteinExistence type="predicted"/>
<organism evidence="2 3">
    <name type="scientific">Corynebacterium stercoris</name>
    <dbReference type="NCBI Taxonomy" id="2943490"/>
    <lineage>
        <taxon>Bacteria</taxon>
        <taxon>Bacillati</taxon>
        <taxon>Actinomycetota</taxon>
        <taxon>Actinomycetes</taxon>
        <taxon>Mycobacteriales</taxon>
        <taxon>Corynebacteriaceae</taxon>
        <taxon>Corynebacterium</taxon>
    </lineage>
</organism>
<accession>A0ABT1G1P7</accession>
<dbReference type="RefSeq" id="WP_253575782.1">
    <property type="nucleotide sequence ID" value="NZ_JAMFTQ010000001.1"/>
</dbReference>
<comment type="caution">
    <text evidence="2">The sequence shown here is derived from an EMBL/GenBank/DDBJ whole genome shotgun (WGS) entry which is preliminary data.</text>
</comment>